<evidence type="ECO:0000256" key="2">
    <source>
        <dbReference type="ARBA" id="ARBA00023012"/>
    </source>
</evidence>
<name>A0A5M8P4W7_9BACT</name>
<dbReference type="Gene3D" id="3.40.50.2300">
    <property type="match status" value="1"/>
</dbReference>
<evidence type="ECO:0000313" key="10">
    <source>
        <dbReference type="EMBL" id="KAA6303229.1"/>
    </source>
</evidence>
<dbReference type="AlphaFoldDB" id="A0A5M8P4W7"/>
<dbReference type="GO" id="GO:0005829">
    <property type="term" value="C:cytosol"/>
    <property type="evidence" value="ECO:0007669"/>
    <property type="project" value="TreeGrafter"/>
</dbReference>
<dbReference type="InterPro" id="IPR001789">
    <property type="entry name" value="Sig_transdc_resp-reg_receiver"/>
</dbReference>
<dbReference type="SUPFAM" id="SSF52172">
    <property type="entry name" value="CheY-like"/>
    <property type="match status" value="1"/>
</dbReference>
<evidence type="ECO:0000259" key="9">
    <source>
        <dbReference type="PROSITE" id="PS51755"/>
    </source>
</evidence>
<dbReference type="PROSITE" id="PS50110">
    <property type="entry name" value="RESPONSE_REGULATORY"/>
    <property type="match status" value="1"/>
</dbReference>
<keyword evidence="2" id="KW-0902">Two-component regulatory system</keyword>
<dbReference type="InterPro" id="IPR036388">
    <property type="entry name" value="WH-like_DNA-bd_sf"/>
</dbReference>
<comment type="caution">
    <text evidence="11">The sequence shown here is derived from an EMBL/GenBank/DDBJ whole genome shotgun (WGS) entry which is preliminary data.</text>
</comment>
<evidence type="ECO:0000313" key="12">
    <source>
        <dbReference type="Proteomes" id="UP000324575"/>
    </source>
</evidence>
<keyword evidence="5" id="KW-0804">Transcription</keyword>
<feature type="domain" description="Response regulatory" evidence="8">
    <location>
        <begin position="5"/>
        <end position="118"/>
    </location>
</feature>
<reference evidence="11 12" key="1">
    <citation type="submission" date="2019-03" db="EMBL/GenBank/DDBJ databases">
        <title>Single cell metagenomics reveals metabolic interactions within the superorganism composed of flagellate Streblomastix strix and complex community of Bacteroidetes bacteria on its surface.</title>
        <authorList>
            <person name="Treitli S.C."/>
            <person name="Kolisko M."/>
            <person name="Husnik F."/>
            <person name="Keeling P."/>
            <person name="Hampl V."/>
        </authorList>
    </citation>
    <scope>NUCLEOTIDE SEQUENCE [LARGE SCALE GENOMIC DNA]</scope>
    <source>
        <strain evidence="11">St1</strain>
    </source>
</reference>
<evidence type="ECO:0000256" key="6">
    <source>
        <dbReference type="PROSITE-ProRule" id="PRU00169"/>
    </source>
</evidence>
<dbReference type="PANTHER" id="PTHR48111:SF40">
    <property type="entry name" value="PHOSPHATE REGULON TRANSCRIPTIONAL REGULATORY PROTEIN PHOB"/>
    <property type="match status" value="1"/>
</dbReference>
<feature type="domain" description="OmpR/PhoB-type" evidence="9">
    <location>
        <begin position="130"/>
        <end position="226"/>
    </location>
</feature>
<gene>
    <name evidence="10" type="ORF">EZS26_000389</name>
    <name evidence="11" type="ORF">EZS26_000578</name>
</gene>
<dbReference type="GO" id="GO:0000976">
    <property type="term" value="F:transcription cis-regulatory region binding"/>
    <property type="evidence" value="ECO:0007669"/>
    <property type="project" value="TreeGrafter"/>
</dbReference>
<evidence type="ECO:0000259" key="8">
    <source>
        <dbReference type="PROSITE" id="PS50110"/>
    </source>
</evidence>
<evidence type="ECO:0000256" key="4">
    <source>
        <dbReference type="ARBA" id="ARBA00023125"/>
    </source>
</evidence>
<dbReference type="Pfam" id="PF00486">
    <property type="entry name" value="Trans_reg_C"/>
    <property type="match status" value="1"/>
</dbReference>
<dbReference type="SMART" id="SM00448">
    <property type="entry name" value="REC"/>
    <property type="match status" value="1"/>
</dbReference>
<dbReference type="CDD" id="cd17574">
    <property type="entry name" value="REC_OmpR"/>
    <property type="match status" value="1"/>
</dbReference>
<dbReference type="GO" id="GO:0032993">
    <property type="term" value="C:protein-DNA complex"/>
    <property type="evidence" value="ECO:0007669"/>
    <property type="project" value="TreeGrafter"/>
</dbReference>
<keyword evidence="3" id="KW-0805">Transcription regulation</keyword>
<sequence length="235" mass="26669">MAKAKLLVVDDEESIREILQFNLENEGYIIDTASSGEEALERISDEHQLILLDVMMGGISGFHVAEKLRKENVQIPIVFLTAKGTENDLLTGFSVGGDDYISKPFSIKEVIARVKAILRREQRGSNSVRKDLIEICGLKLNLISKELEIKGQSIPITKTEYELLHLLMQNPQKVFTRIEILKSVWPDQSYVLERTVDVHVARLRKKLNEYSACIYNRSGYGYSFNDSAILAHNEN</sequence>
<dbReference type="PANTHER" id="PTHR48111">
    <property type="entry name" value="REGULATOR OF RPOS"/>
    <property type="match status" value="1"/>
</dbReference>
<organism evidence="11 12">
    <name type="scientific">Candidatus Ordinivivax streblomastigis</name>
    <dbReference type="NCBI Taxonomy" id="2540710"/>
    <lineage>
        <taxon>Bacteria</taxon>
        <taxon>Pseudomonadati</taxon>
        <taxon>Bacteroidota</taxon>
        <taxon>Bacteroidia</taxon>
        <taxon>Bacteroidales</taxon>
        <taxon>Candidatus Ordinivivax</taxon>
    </lineage>
</organism>
<dbReference type="EMBL" id="SNRX01000002">
    <property type="protein sequence ID" value="KAA6303418.1"/>
    <property type="molecule type" value="Genomic_DNA"/>
</dbReference>
<dbReference type="Pfam" id="PF00072">
    <property type="entry name" value="Response_reg"/>
    <property type="match status" value="1"/>
</dbReference>
<dbReference type="GO" id="GO:0006355">
    <property type="term" value="P:regulation of DNA-templated transcription"/>
    <property type="evidence" value="ECO:0007669"/>
    <property type="project" value="InterPro"/>
</dbReference>
<dbReference type="InterPro" id="IPR011006">
    <property type="entry name" value="CheY-like_superfamily"/>
</dbReference>
<proteinExistence type="predicted"/>
<dbReference type="Gene3D" id="1.10.10.10">
    <property type="entry name" value="Winged helix-like DNA-binding domain superfamily/Winged helix DNA-binding domain"/>
    <property type="match status" value="1"/>
</dbReference>
<feature type="modified residue" description="4-aspartylphosphate" evidence="6">
    <location>
        <position position="53"/>
    </location>
</feature>
<feature type="DNA-binding region" description="OmpR/PhoB-type" evidence="7">
    <location>
        <begin position="130"/>
        <end position="226"/>
    </location>
</feature>
<evidence type="ECO:0000313" key="11">
    <source>
        <dbReference type="EMBL" id="KAA6303418.1"/>
    </source>
</evidence>
<keyword evidence="1 6" id="KW-0597">Phosphoprotein</keyword>
<dbReference type="FunFam" id="3.40.50.2300:FF:000001">
    <property type="entry name" value="DNA-binding response regulator PhoB"/>
    <property type="match status" value="1"/>
</dbReference>
<dbReference type="PROSITE" id="PS51755">
    <property type="entry name" value="OMPR_PHOB"/>
    <property type="match status" value="1"/>
</dbReference>
<dbReference type="SUPFAM" id="SSF46894">
    <property type="entry name" value="C-terminal effector domain of the bipartite response regulators"/>
    <property type="match status" value="1"/>
</dbReference>
<evidence type="ECO:0000256" key="1">
    <source>
        <dbReference type="ARBA" id="ARBA00022553"/>
    </source>
</evidence>
<accession>A0A5M8P4W7</accession>
<evidence type="ECO:0000256" key="7">
    <source>
        <dbReference type="PROSITE-ProRule" id="PRU01091"/>
    </source>
</evidence>
<evidence type="ECO:0000256" key="5">
    <source>
        <dbReference type="ARBA" id="ARBA00023163"/>
    </source>
</evidence>
<evidence type="ECO:0000256" key="3">
    <source>
        <dbReference type="ARBA" id="ARBA00023015"/>
    </source>
</evidence>
<dbReference type="EMBL" id="SNRX01000002">
    <property type="protein sequence ID" value="KAA6303229.1"/>
    <property type="molecule type" value="Genomic_DNA"/>
</dbReference>
<dbReference type="InterPro" id="IPR039420">
    <property type="entry name" value="WalR-like"/>
</dbReference>
<protein>
    <submittedName>
        <fullName evidence="11">Transcriptional regulatory protein SrrA</fullName>
    </submittedName>
</protein>
<dbReference type="SMART" id="SM00862">
    <property type="entry name" value="Trans_reg_C"/>
    <property type="match status" value="1"/>
</dbReference>
<dbReference type="CDD" id="cd00383">
    <property type="entry name" value="trans_reg_C"/>
    <property type="match status" value="1"/>
</dbReference>
<dbReference type="Proteomes" id="UP000324575">
    <property type="component" value="Unassembled WGS sequence"/>
</dbReference>
<dbReference type="InterPro" id="IPR001867">
    <property type="entry name" value="OmpR/PhoB-type_DNA-bd"/>
</dbReference>
<dbReference type="InterPro" id="IPR016032">
    <property type="entry name" value="Sig_transdc_resp-reg_C-effctor"/>
</dbReference>
<dbReference type="GO" id="GO:0000156">
    <property type="term" value="F:phosphorelay response regulator activity"/>
    <property type="evidence" value="ECO:0007669"/>
    <property type="project" value="TreeGrafter"/>
</dbReference>
<keyword evidence="4 7" id="KW-0238">DNA-binding</keyword>
<dbReference type="Gene3D" id="6.10.250.690">
    <property type="match status" value="1"/>
</dbReference>